<organism evidence="3">
    <name type="scientific">Theileria annulata</name>
    <dbReference type="NCBI Taxonomy" id="5874"/>
    <lineage>
        <taxon>Eukaryota</taxon>
        <taxon>Sar</taxon>
        <taxon>Alveolata</taxon>
        <taxon>Apicomplexa</taxon>
        <taxon>Aconoidasida</taxon>
        <taxon>Piroplasmida</taxon>
        <taxon>Theileriidae</taxon>
        <taxon>Theileria</taxon>
    </lineage>
</organism>
<dbReference type="AlphaFoldDB" id="A0A3B0NKA1"/>
<keyword evidence="2" id="KW-0732">Signal</keyword>
<accession>A0A3B0NKA1</accession>
<dbReference type="EMBL" id="UIVT01000004">
    <property type="protein sequence ID" value="SVP95158.1"/>
    <property type="molecule type" value="Genomic_DNA"/>
</dbReference>
<sequence>MKRWIITLNLLFYITFLNQWKAVESNPTSSSTGSPTSETAAVDSASTKSTTTVTKVTIDISKSKDTDQFNYLKNGDFRTFTPKPGYLFNKVVKKSLEIWNAKPEDHGLKAVLMGSKKEPKHLAILLKNNNFVLLRKVGKNKPWNNITSTRHDLTKLKFLGEADTEIKSSDFKVTLQNLSYTYRFNTGVSCKKINLGDDELWTPADDPNYSSIKSFSLGLASNQFSVTNSSDQTKKIEKEFKAEGKTEATPITLDIEKKETTDQYDYTDDNGIATFTPKDGHVFNKIVMKKKIGSDKILWESSDIHSTLVRIMTKTAFLSKTGVTGTLAILLSSDTFRFFIQTADKWNDATTSRHDVNNLKLLGENDTELKSSDYKVDLVDLSFTYIFNPGVKCQKITYSNVQLWSHSDDTDYPEIKSFSLNLLTNTFSVMNQSDQTKELDFNPTSTPASQSQSATDKSSTTTTTLPSGTNSTSTNGS</sequence>
<evidence type="ECO:0008006" key="5">
    <source>
        <dbReference type="Google" id="ProtNLM"/>
    </source>
</evidence>
<evidence type="ECO:0000256" key="2">
    <source>
        <dbReference type="SAM" id="SignalP"/>
    </source>
</evidence>
<reference evidence="3" key="1">
    <citation type="submission" date="2018-07" db="EMBL/GenBank/DDBJ databases">
        <authorList>
            <person name="Quirk P.G."/>
            <person name="Krulwich T.A."/>
        </authorList>
    </citation>
    <scope>NUCLEOTIDE SEQUENCE</scope>
    <source>
        <strain evidence="3">Anand</strain>
    </source>
</reference>
<protein>
    <recommendedName>
        <fullName evidence="5">SfiI-subtelomeric related protein family member</fullName>
    </recommendedName>
</protein>
<evidence type="ECO:0000313" key="3">
    <source>
        <dbReference type="EMBL" id="SVP95158.1"/>
    </source>
</evidence>
<dbReference type="VEuPathDB" id="PiroplasmaDB:TA09780"/>
<dbReference type="InterPro" id="IPR007480">
    <property type="entry name" value="DUF529"/>
</dbReference>
<feature type="compositionally biased region" description="Low complexity" evidence="1">
    <location>
        <begin position="443"/>
        <end position="477"/>
    </location>
</feature>
<feature type="chain" id="PRO_5036076100" description="SfiI-subtelomeric related protein family member" evidence="2">
    <location>
        <begin position="26"/>
        <end position="477"/>
    </location>
</feature>
<evidence type="ECO:0000256" key="1">
    <source>
        <dbReference type="SAM" id="MobiDB-lite"/>
    </source>
</evidence>
<evidence type="ECO:0000313" key="4">
    <source>
        <dbReference type="EMBL" id="SVP95673.1"/>
    </source>
</evidence>
<gene>
    <name evidence="3" type="ORF">TAT_000383900</name>
    <name evidence="4" type="ORF">TAV_000383800</name>
</gene>
<dbReference type="EMBL" id="UIVS01000004">
    <property type="protein sequence ID" value="SVP95673.1"/>
    <property type="molecule type" value="Genomic_DNA"/>
</dbReference>
<proteinExistence type="predicted"/>
<feature type="region of interest" description="Disordered" evidence="1">
    <location>
        <begin position="436"/>
        <end position="477"/>
    </location>
</feature>
<feature type="region of interest" description="Disordered" evidence="1">
    <location>
        <begin position="25"/>
        <end position="45"/>
    </location>
</feature>
<dbReference type="Pfam" id="PF04385">
    <property type="entry name" value="FAINT"/>
    <property type="match status" value="4"/>
</dbReference>
<name>A0A3B0NKA1_THEAN</name>
<feature type="signal peptide" evidence="2">
    <location>
        <begin position="1"/>
        <end position="25"/>
    </location>
</feature>